<proteinExistence type="predicted"/>
<dbReference type="EMBL" id="CAEZUV010000089">
    <property type="protein sequence ID" value="CAB4615614.1"/>
    <property type="molecule type" value="Genomic_DNA"/>
</dbReference>
<sequence>MAHRALVFSDGEIVAELQRNEITVENLVTYASRANVSNH</sequence>
<accession>A0A6J6HWT2</accession>
<gene>
    <name evidence="1" type="ORF">UFOPK1856_00670</name>
</gene>
<organism evidence="1">
    <name type="scientific">freshwater metagenome</name>
    <dbReference type="NCBI Taxonomy" id="449393"/>
    <lineage>
        <taxon>unclassified sequences</taxon>
        <taxon>metagenomes</taxon>
        <taxon>ecological metagenomes</taxon>
    </lineage>
</organism>
<name>A0A6J6HWT2_9ZZZZ</name>
<dbReference type="AlphaFoldDB" id="A0A6J6HWT2"/>
<evidence type="ECO:0000313" key="1">
    <source>
        <dbReference type="EMBL" id="CAB4615614.1"/>
    </source>
</evidence>
<reference evidence="1" key="1">
    <citation type="submission" date="2020-05" db="EMBL/GenBank/DDBJ databases">
        <authorList>
            <person name="Chiriac C."/>
            <person name="Salcher M."/>
            <person name="Ghai R."/>
            <person name="Kavagutti S V."/>
        </authorList>
    </citation>
    <scope>NUCLEOTIDE SEQUENCE</scope>
</reference>
<protein>
    <submittedName>
        <fullName evidence="1">Unannotated protein</fullName>
    </submittedName>
</protein>